<feature type="transmembrane region" description="Helical" evidence="1">
    <location>
        <begin position="76"/>
        <end position="94"/>
    </location>
</feature>
<reference evidence="2 3" key="1">
    <citation type="submission" date="2024-11" db="EMBL/GenBank/DDBJ databases">
        <title>Chromosome-level genome assembly of Eucalyptus globulus Labill. provides insights into its genome evolution.</title>
        <authorList>
            <person name="Li X."/>
        </authorList>
    </citation>
    <scope>NUCLEOTIDE SEQUENCE [LARGE SCALE GENOMIC DNA]</scope>
    <source>
        <strain evidence="2">CL2024</strain>
        <tissue evidence="2">Fresh tender leaves</tissue>
    </source>
</reference>
<evidence type="ECO:0000313" key="3">
    <source>
        <dbReference type="Proteomes" id="UP001634007"/>
    </source>
</evidence>
<proteinExistence type="predicted"/>
<dbReference type="Proteomes" id="UP001634007">
    <property type="component" value="Unassembled WGS sequence"/>
</dbReference>
<dbReference type="AlphaFoldDB" id="A0ABD3L6J1"/>
<organism evidence="2 3">
    <name type="scientific">Eucalyptus globulus</name>
    <name type="common">Tasmanian blue gum</name>
    <dbReference type="NCBI Taxonomy" id="34317"/>
    <lineage>
        <taxon>Eukaryota</taxon>
        <taxon>Viridiplantae</taxon>
        <taxon>Streptophyta</taxon>
        <taxon>Embryophyta</taxon>
        <taxon>Tracheophyta</taxon>
        <taxon>Spermatophyta</taxon>
        <taxon>Magnoliopsida</taxon>
        <taxon>eudicotyledons</taxon>
        <taxon>Gunneridae</taxon>
        <taxon>Pentapetalae</taxon>
        <taxon>rosids</taxon>
        <taxon>malvids</taxon>
        <taxon>Myrtales</taxon>
        <taxon>Myrtaceae</taxon>
        <taxon>Myrtoideae</taxon>
        <taxon>Eucalypteae</taxon>
        <taxon>Eucalyptus</taxon>
    </lineage>
</organism>
<dbReference type="EMBL" id="JBJKBG010000003">
    <property type="protein sequence ID" value="KAL3747087.1"/>
    <property type="molecule type" value="Genomic_DNA"/>
</dbReference>
<keyword evidence="1" id="KW-0812">Transmembrane</keyword>
<comment type="caution">
    <text evidence="2">The sequence shown here is derived from an EMBL/GenBank/DDBJ whole genome shotgun (WGS) entry which is preliminary data.</text>
</comment>
<protein>
    <recommendedName>
        <fullName evidence="4">Transmembrane protein</fullName>
    </recommendedName>
</protein>
<keyword evidence="1" id="KW-1133">Transmembrane helix</keyword>
<keyword evidence="1" id="KW-0472">Membrane</keyword>
<gene>
    <name evidence="2" type="ORF">ACJRO7_015944</name>
</gene>
<sequence>MSAVKLRSSYSLPNHLLSCLQFILFTLSAASLAPTILLKIPPTLLGLAFPVMSSVLFISFVGFYSQLLRFCFMTHFLILLALLSSQVLSIRVLFTRETSRLSLLRSQRLEEAKVLLVVLVRTCIVHNCWVRECEGLGAKRYVVEEKRSMRIAKVREESMANAARIVEVKANRKFLVLAH</sequence>
<accession>A0ABD3L6J1</accession>
<evidence type="ECO:0008006" key="4">
    <source>
        <dbReference type="Google" id="ProtNLM"/>
    </source>
</evidence>
<keyword evidence="3" id="KW-1185">Reference proteome</keyword>
<evidence type="ECO:0000313" key="2">
    <source>
        <dbReference type="EMBL" id="KAL3747087.1"/>
    </source>
</evidence>
<name>A0ABD3L6J1_EUCGL</name>
<dbReference type="PANTHER" id="PTHR39113:SF1">
    <property type="entry name" value="MEMBRANE LIPOPROTEIN"/>
    <property type="match status" value="1"/>
</dbReference>
<evidence type="ECO:0000256" key="1">
    <source>
        <dbReference type="SAM" id="Phobius"/>
    </source>
</evidence>
<feature type="transmembrane region" description="Helical" evidence="1">
    <location>
        <begin position="42"/>
        <end position="64"/>
    </location>
</feature>
<dbReference type="PANTHER" id="PTHR39113">
    <property type="entry name" value="MEMBRANE LIPOPROTEIN-RELATED"/>
    <property type="match status" value="1"/>
</dbReference>